<keyword evidence="3" id="KW-1185">Reference proteome</keyword>
<keyword evidence="2" id="KW-0378">Hydrolase</keyword>
<feature type="compositionally biased region" description="Basic and acidic residues" evidence="1">
    <location>
        <begin position="599"/>
        <end position="611"/>
    </location>
</feature>
<dbReference type="GO" id="GO:0042781">
    <property type="term" value="F:3'-tRNA processing endoribonuclease activity"/>
    <property type="evidence" value="ECO:0007669"/>
    <property type="project" value="TreeGrafter"/>
</dbReference>
<feature type="compositionally biased region" description="Polar residues" evidence="1">
    <location>
        <begin position="98"/>
        <end position="110"/>
    </location>
</feature>
<dbReference type="GO" id="GO:0005634">
    <property type="term" value="C:nucleus"/>
    <property type="evidence" value="ECO:0007669"/>
    <property type="project" value="TreeGrafter"/>
</dbReference>
<dbReference type="PANTHER" id="PTHR46018:SF2">
    <property type="entry name" value="ZINC PHOSPHODIESTERASE ELAC PROTEIN 1"/>
    <property type="match status" value="1"/>
</dbReference>
<protein>
    <submittedName>
        <fullName evidence="2">Predicted metal-dependent hydrolase (Beta-lactamase superfamily)</fullName>
    </submittedName>
</protein>
<feature type="compositionally biased region" description="Basic residues" evidence="1">
    <location>
        <begin position="581"/>
        <end position="598"/>
    </location>
</feature>
<dbReference type="Pfam" id="PF23023">
    <property type="entry name" value="Anti-Pycsar_Apyc1"/>
    <property type="match status" value="1"/>
</dbReference>
<reference evidence="2 3" key="1">
    <citation type="submission" date="2014-09" db="EMBL/GenBank/DDBJ databases">
        <authorList>
            <person name="Magalhaes I.L.F."/>
            <person name="Oliveira U."/>
            <person name="Santos F.R."/>
            <person name="Vidigal T.H.D.A."/>
            <person name="Brescovit A.D."/>
            <person name="Santos A.J."/>
        </authorList>
    </citation>
    <scope>NUCLEOTIDE SEQUENCE [LARGE SCALE GENOMIC DNA]</scope>
</reference>
<evidence type="ECO:0000313" key="3">
    <source>
        <dbReference type="Proteomes" id="UP000054845"/>
    </source>
</evidence>
<dbReference type="EMBL" id="CCYA01000240">
    <property type="protein sequence ID" value="CEH14278.1"/>
    <property type="molecule type" value="Genomic_DNA"/>
</dbReference>
<dbReference type="AlphaFoldDB" id="A0A0P1BDL2"/>
<proteinExistence type="predicted"/>
<sequence>MAAHLQLRFLGTSSAASPSRNVSSMLVRIGQQTVMIDCGDGTHRQLLDRRLGNQDIKLSSLRHILITHLHADHVLGLVPLIMAIMGPPAPDQGGGGVTATTSAEPASRNVSPRRFSDQETRDEVANIFRTSSKPRLEIYGPCGLRSLIRTTLMMTYANLSLPYVVHELLWPHEYATAHAPSADAPLPSFNVEHNASGQLSEQFIGAVQGPARCVPVVPPGEMELPGMDFRLDEASATWPDFLQIGGQMVSAAPLLHRCPCVGYVFRELPVATPLDPSIPALINSQADALYKKRGIRHPLSLLGRLVKSRESVELPDGTLLQPPELYDTGRKVVILGDTFDATGGLADRTVESPDVDEDGTRSKWLRGMVGLAMDASVLVHESTNIALPASLTSSKSIDSREAVRAKAILRGHSTPQVAGSFAGKIRARHLLMNHFSVRFPAPTDARLLEGADDSGRSQVNVERTAVMQEFEDQATEAWLHALGEHAGDVQPSRAIATYDGCVFDVPPPLQEQMEQAGRSSPLPSSDRHSSAFNKHGRAPRGPPRRQESSATLASQHQDAHEQQDGRSSSMSVGHPYASARRSTRGRGRGQNHDSRRHTRDVLEGHVRDPDN</sequence>
<feature type="region of interest" description="Disordered" evidence="1">
    <location>
        <begin position="512"/>
        <end position="611"/>
    </location>
</feature>
<dbReference type="STRING" id="401625.A0A0P1BDL2"/>
<organism evidence="2 3">
    <name type="scientific">Ceraceosorus bombacis</name>
    <dbReference type="NCBI Taxonomy" id="401625"/>
    <lineage>
        <taxon>Eukaryota</taxon>
        <taxon>Fungi</taxon>
        <taxon>Dikarya</taxon>
        <taxon>Basidiomycota</taxon>
        <taxon>Ustilaginomycotina</taxon>
        <taxon>Exobasidiomycetes</taxon>
        <taxon>Ceraceosorales</taxon>
        <taxon>Ceraceosoraceae</taxon>
        <taxon>Ceraceosorus</taxon>
    </lineage>
</organism>
<feature type="region of interest" description="Disordered" evidence="1">
    <location>
        <begin position="91"/>
        <end position="118"/>
    </location>
</feature>
<dbReference type="PANTHER" id="PTHR46018">
    <property type="entry name" value="ZINC PHOSPHODIESTERASE ELAC PROTEIN 1"/>
    <property type="match status" value="1"/>
</dbReference>
<dbReference type="Proteomes" id="UP000054845">
    <property type="component" value="Unassembled WGS sequence"/>
</dbReference>
<dbReference type="OrthoDB" id="527344at2759"/>
<evidence type="ECO:0000256" key="1">
    <source>
        <dbReference type="SAM" id="MobiDB-lite"/>
    </source>
</evidence>
<dbReference type="SUPFAM" id="SSF56281">
    <property type="entry name" value="Metallo-hydrolase/oxidoreductase"/>
    <property type="match status" value="1"/>
</dbReference>
<dbReference type="Gene3D" id="3.60.15.10">
    <property type="entry name" value="Ribonuclease Z/Hydroxyacylglutathione hydrolase-like"/>
    <property type="match status" value="1"/>
</dbReference>
<evidence type="ECO:0000313" key="2">
    <source>
        <dbReference type="EMBL" id="CEH14278.1"/>
    </source>
</evidence>
<accession>A0A0P1BDL2</accession>
<name>A0A0P1BDL2_9BASI</name>
<dbReference type="InterPro" id="IPR036866">
    <property type="entry name" value="RibonucZ/Hydroxyglut_hydro"/>
</dbReference>